<feature type="compositionally biased region" description="Polar residues" evidence="1">
    <location>
        <begin position="216"/>
        <end position="225"/>
    </location>
</feature>
<dbReference type="AlphaFoldDB" id="A0AAD5KW00"/>
<dbReference type="EMBL" id="WJBH02000069">
    <property type="protein sequence ID" value="KAI9550943.1"/>
    <property type="molecule type" value="Genomic_DNA"/>
</dbReference>
<organism evidence="2 3">
    <name type="scientific">Daphnia sinensis</name>
    <dbReference type="NCBI Taxonomy" id="1820382"/>
    <lineage>
        <taxon>Eukaryota</taxon>
        <taxon>Metazoa</taxon>
        <taxon>Ecdysozoa</taxon>
        <taxon>Arthropoda</taxon>
        <taxon>Crustacea</taxon>
        <taxon>Branchiopoda</taxon>
        <taxon>Diplostraca</taxon>
        <taxon>Cladocera</taxon>
        <taxon>Anomopoda</taxon>
        <taxon>Daphniidae</taxon>
        <taxon>Daphnia</taxon>
        <taxon>Daphnia similis group</taxon>
    </lineage>
</organism>
<feature type="compositionally biased region" description="Polar residues" evidence="1">
    <location>
        <begin position="200"/>
        <end position="209"/>
    </location>
</feature>
<sequence>MGTESPDVWPRTAEISFGNTEVTRHEFYECFEHDSNESDSIFDAVSRLPGRAFCVFRVGFKTVKDHFEFLDKFSAKESVVISGKEVRIRVRDRSVNLVRVRVQHFKFDDDLGLLNKRLREFGVISRVFWDTYQDRSLPKWNGIKTGVVNVDMEIHKGIPSYITFGSYKDPLMVSYAGQMHTCRMCDSPTHVLANCPKQPRSLTAPSTISKGPMGTRSYSSVLTNRGTDKTNRKAQEAEPIGGGQMPIAPIGDAVSFPELTQRPKMSTVVVLNKAPEDPISKPVEAESLSDTDSNAEDTSCVDSSVASKSVRKKKMKETREFRDQQKQSKKGLEPEEIESNVARLVEPGSPTREVPGSLPGVDTNSSPIVLGGGDEVPPDTFASGVPSIPSMLDQMDKEMDATVLVSVSNSEEDISFSDRSIQPGQRSFDRREANHVSETQESLGVPLGTPPTTITDKTLKAMEAVRRKKGHDKKTQSSTKPNFKF</sequence>
<feature type="region of interest" description="Disordered" evidence="1">
    <location>
        <begin position="280"/>
        <end position="388"/>
    </location>
</feature>
<feature type="compositionally biased region" description="Basic and acidic residues" evidence="1">
    <location>
        <begin position="317"/>
        <end position="333"/>
    </location>
</feature>
<evidence type="ECO:0000256" key="1">
    <source>
        <dbReference type="SAM" id="MobiDB-lite"/>
    </source>
</evidence>
<proteinExistence type="predicted"/>
<evidence type="ECO:0000313" key="2">
    <source>
        <dbReference type="EMBL" id="KAI9550943.1"/>
    </source>
</evidence>
<feature type="region of interest" description="Disordered" evidence="1">
    <location>
        <begin position="411"/>
        <end position="485"/>
    </location>
</feature>
<reference evidence="2" key="1">
    <citation type="submission" date="2022-05" db="EMBL/GenBank/DDBJ databases">
        <title>A multi-omics perspective on studying reproductive biology in Daphnia sinensis.</title>
        <authorList>
            <person name="Jia J."/>
        </authorList>
    </citation>
    <scope>NUCLEOTIDE SEQUENCE</scope>
    <source>
        <strain evidence="2">WSL</strain>
    </source>
</reference>
<feature type="compositionally biased region" description="Basic and acidic residues" evidence="1">
    <location>
        <begin position="226"/>
        <end position="236"/>
    </location>
</feature>
<feature type="region of interest" description="Disordered" evidence="1">
    <location>
        <begin position="196"/>
        <end position="249"/>
    </location>
</feature>
<accession>A0AAD5KW00</accession>
<keyword evidence="3" id="KW-1185">Reference proteome</keyword>
<name>A0AAD5KW00_9CRUS</name>
<protein>
    <submittedName>
        <fullName evidence="2">Uncharacterized protein</fullName>
    </submittedName>
</protein>
<gene>
    <name evidence="2" type="ORF">GHT06_004471</name>
</gene>
<comment type="caution">
    <text evidence="2">The sequence shown here is derived from an EMBL/GenBank/DDBJ whole genome shotgun (WGS) entry which is preliminary data.</text>
</comment>
<feature type="compositionally biased region" description="Polar residues" evidence="1">
    <location>
        <begin position="476"/>
        <end position="485"/>
    </location>
</feature>
<evidence type="ECO:0000313" key="3">
    <source>
        <dbReference type="Proteomes" id="UP000820818"/>
    </source>
</evidence>
<dbReference type="Proteomes" id="UP000820818">
    <property type="component" value="Unassembled WGS sequence"/>
</dbReference>